<dbReference type="Proteomes" id="UP000316628">
    <property type="component" value="Unassembled WGS sequence"/>
</dbReference>
<evidence type="ECO:0000256" key="2">
    <source>
        <dbReference type="ARBA" id="ARBA00022679"/>
    </source>
</evidence>
<dbReference type="GO" id="GO:0004672">
    <property type="term" value="F:protein kinase activity"/>
    <property type="evidence" value="ECO:0007669"/>
    <property type="project" value="InterPro"/>
</dbReference>
<dbReference type="Pfam" id="PF03109">
    <property type="entry name" value="ABC1"/>
    <property type="match status" value="1"/>
</dbReference>
<dbReference type="PANTHER" id="PTHR43851:SF3">
    <property type="entry name" value="COENZYME Q8"/>
    <property type="match status" value="1"/>
</dbReference>
<evidence type="ECO:0000313" key="6">
    <source>
        <dbReference type="EMBL" id="TQM80911.1"/>
    </source>
</evidence>
<keyword evidence="7" id="KW-1185">Reference proteome</keyword>
<dbReference type="PROSITE" id="PS50011">
    <property type="entry name" value="PROTEIN_KINASE_DOM"/>
    <property type="match status" value="1"/>
</dbReference>
<proteinExistence type="inferred from homology"/>
<dbReference type="InterPro" id="IPR004147">
    <property type="entry name" value="ABC1_dom"/>
</dbReference>
<reference evidence="6 7" key="1">
    <citation type="submission" date="2019-06" db="EMBL/GenBank/DDBJ databases">
        <title>Sequencing the genomes of 1000 actinobacteria strains.</title>
        <authorList>
            <person name="Klenk H.-P."/>
        </authorList>
    </citation>
    <scope>NUCLEOTIDE SEQUENCE [LARGE SCALE GENOMIC DNA]</scope>
    <source>
        <strain evidence="6 7">DSM 45456</strain>
    </source>
</reference>
<organism evidence="6 7">
    <name type="scientific">Saccharothrix saharensis</name>
    <dbReference type="NCBI Taxonomy" id="571190"/>
    <lineage>
        <taxon>Bacteria</taxon>
        <taxon>Bacillati</taxon>
        <taxon>Actinomycetota</taxon>
        <taxon>Actinomycetes</taxon>
        <taxon>Pseudonocardiales</taxon>
        <taxon>Pseudonocardiaceae</taxon>
        <taxon>Saccharothrix</taxon>
    </lineage>
</organism>
<accession>A0A543JDP3</accession>
<keyword evidence="2" id="KW-0808">Transferase</keyword>
<dbReference type="SUPFAM" id="SSF56112">
    <property type="entry name" value="Protein kinase-like (PK-like)"/>
    <property type="match status" value="1"/>
</dbReference>
<dbReference type="InterPro" id="IPR034646">
    <property type="entry name" value="ADCK3_dom"/>
</dbReference>
<evidence type="ECO:0000259" key="5">
    <source>
        <dbReference type="PROSITE" id="PS50011"/>
    </source>
</evidence>
<dbReference type="PANTHER" id="PTHR43851">
    <property type="match status" value="1"/>
</dbReference>
<evidence type="ECO:0000313" key="7">
    <source>
        <dbReference type="Proteomes" id="UP000316628"/>
    </source>
</evidence>
<gene>
    <name evidence="6" type="ORF">FHX81_3266</name>
</gene>
<evidence type="ECO:0000256" key="4">
    <source>
        <dbReference type="ARBA" id="ARBA00022840"/>
    </source>
</evidence>
<keyword evidence="4" id="KW-0067">ATP-binding</keyword>
<dbReference type="InterPro" id="IPR000719">
    <property type="entry name" value="Prot_kinase_dom"/>
</dbReference>
<comment type="caution">
    <text evidence="6">The sequence shown here is derived from an EMBL/GenBank/DDBJ whole genome shotgun (WGS) entry which is preliminary data.</text>
</comment>
<evidence type="ECO:0000256" key="1">
    <source>
        <dbReference type="ARBA" id="ARBA00009670"/>
    </source>
</evidence>
<dbReference type="EMBL" id="VFPP01000001">
    <property type="protein sequence ID" value="TQM80911.1"/>
    <property type="molecule type" value="Genomic_DNA"/>
</dbReference>
<comment type="similarity">
    <text evidence="1">Belongs to the protein kinase superfamily. ADCK protein kinase family.</text>
</comment>
<dbReference type="InterPro" id="IPR011009">
    <property type="entry name" value="Kinase-like_dom_sf"/>
</dbReference>
<sequence>MPFRDVTGPQVGLCRFWGRGVSHRDRVDRREENHRVSEIPRKAVQRTAKLASLPLGVAGRVVGGWGKRLAGRSSEEVSAEVSAKTAEQVFAVLGQLKGGAMKFGQALSVFEAAVPDELAEPYREALTKLQTAAPPMPARTVHRVLAEQLGAGWRKRFASFDDSPAASASIGQVHRAVWHDGRDVAVKVQYPGADEALQSDLNTLLRFSRVLQAVMPGAEVKPLLEELRDRYLEELDYRTEAGNQRVFAKAFAGDDHVLVPRVVASAPKVMVTEWTEGTPLSKIIREGERDERDLAGQLLSEFHFSAPSRSGLLHADPHPGNFMLGADGRLRVLDFGAVARLPDGLPKTLGLMTRLALDGRSGDLVELLRSERFIRPGTELHAEDVLGYLAPFVEPLRTETFHFTRRWLQKQAERVGDLRSPDSQTGRSLNLPPQYLLIHRVTLGATGILCQLDANVQARAIVARWQPGFDD</sequence>
<keyword evidence="6" id="KW-0418">Kinase</keyword>
<keyword evidence="3" id="KW-0547">Nucleotide-binding</keyword>
<name>A0A543JDP3_9PSEU</name>
<evidence type="ECO:0000256" key="3">
    <source>
        <dbReference type="ARBA" id="ARBA00022741"/>
    </source>
</evidence>
<dbReference type="Gene3D" id="1.10.510.10">
    <property type="entry name" value="Transferase(Phosphotransferase) domain 1"/>
    <property type="match status" value="1"/>
</dbReference>
<keyword evidence="6" id="KW-0830">Ubiquinone</keyword>
<dbReference type="GO" id="GO:0005524">
    <property type="term" value="F:ATP binding"/>
    <property type="evidence" value="ECO:0007669"/>
    <property type="project" value="UniProtKB-KW"/>
</dbReference>
<dbReference type="AlphaFoldDB" id="A0A543JDP3"/>
<protein>
    <submittedName>
        <fullName evidence="6">Putative unusual protein kinase regulating ubiquinone biosynthesis (AarF/ABC1/UbiB family)</fullName>
    </submittedName>
</protein>
<dbReference type="InterPro" id="IPR051409">
    <property type="entry name" value="Atypical_kinase_ADCK"/>
</dbReference>
<feature type="domain" description="Protein kinase" evidence="5">
    <location>
        <begin position="159"/>
        <end position="471"/>
    </location>
</feature>
<dbReference type="CDD" id="cd13970">
    <property type="entry name" value="ABC1_ADCK3"/>
    <property type="match status" value="1"/>
</dbReference>